<organism evidence="4 5">
    <name type="scientific">Streptomyces spectabilis</name>
    <dbReference type="NCBI Taxonomy" id="68270"/>
    <lineage>
        <taxon>Bacteria</taxon>
        <taxon>Bacillati</taxon>
        <taxon>Actinomycetota</taxon>
        <taxon>Actinomycetes</taxon>
        <taxon>Kitasatosporales</taxon>
        <taxon>Streptomycetaceae</taxon>
        <taxon>Streptomyces</taxon>
    </lineage>
</organism>
<keyword evidence="1" id="KW-0238">DNA-binding</keyword>
<feature type="domain" description="HTH merR-type" evidence="3">
    <location>
        <begin position="26"/>
        <end position="96"/>
    </location>
</feature>
<dbReference type="RefSeq" id="WP_144003968.1">
    <property type="nucleotide sequence ID" value="NZ_CP040916.1"/>
</dbReference>
<dbReference type="InterPro" id="IPR009061">
    <property type="entry name" value="DNA-bd_dom_put_sf"/>
</dbReference>
<dbReference type="SMART" id="SM00871">
    <property type="entry name" value="AraC_E_bind"/>
    <property type="match status" value="1"/>
</dbReference>
<dbReference type="Proteomes" id="UP000316806">
    <property type="component" value="Chromosome"/>
</dbReference>
<accession>A0A516R8V6</accession>
<dbReference type="EMBL" id="CP040916">
    <property type="protein sequence ID" value="QDQ12100.1"/>
    <property type="molecule type" value="Genomic_DNA"/>
</dbReference>
<dbReference type="PANTHER" id="PTHR30204:SF97">
    <property type="entry name" value="MERR FAMILY REGULATORY PROTEIN"/>
    <property type="match status" value="1"/>
</dbReference>
<dbReference type="PANTHER" id="PTHR30204">
    <property type="entry name" value="REDOX-CYCLING DRUG-SENSING TRANSCRIPTIONAL ACTIVATOR SOXR"/>
    <property type="match status" value="1"/>
</dbReference>
<reference evidence="4 5" key="1">
    <citation type="journal article" date="2019" name="J. Ind. Microbiol. Biotechnol.">
        <title>The complete genomic sequence of Streptomyces spectabilis NRRL-2792 and identification of secondary metabolite biosynthetic gene clusters.</title>
        <authorList>
            <person name="Sinha A."/>
            <person name="Phillips-Salemka S."/>
            <person name="Niraula T.A."/>
            <person name="Short K.A."/>
            <person name="Niraula N.P."/>
        </authorList>
    </citation>
    <scope>NUCLEOTIDE SEQUENCE [LARGE SCALE GENOMIC DNA]</scope>
    <source>
        <strain evidence="4 5">NRRL 2792</strain>
    </source>
</reference>
<evidence type="ECO:0000313" key="5">
    <source>
        <dbReference type="Proteomes" id="UP000316806"/>
    </source>
</evidence>
<dbReference type="Gene3D" id="1.10.1660.10">
    <property type="match status" value="1"/>
</dbReference>
<sequence length="304" mass="33420">MSPVDSAEDTDAPDQEAPGADRPDGRLSIGAFARRTRLSAKALRLYDRQGLLTPAYVDETTGYRYYLPEQVERARTVALLRRLDMPLADIAALVRLDGERAAEALTGYWARVEERHAGQRTLADYLRGRLSGRSTTLYGNFEVKTVEVPGTPVICETRHLFNQELPPWIDAAHGRLERAAEEACGGITAAPFVIYHAEVTEESDGPAEACVPVADLDAARAWVAAQGQARDLAARVEPAHRLAYVRITKAQVAYPQIVAAFDAVEEWIARQGLRQAGPCREVYFTDWDAAGPGDEVCDVAYPVR</sequence>
<dbReference type="InterPro" id="IPR010499">
    <property type="entry name" value="AraC_E-bd"/>
</dbReference>
<dbReference type="GO" id="GO:0003700">
    <property type="term" value="F:DNA-binding transcription factor activity"/>
    <property type="evidence" value="ECO:0007669"/>
    <property type="project" value="InterPro"/>
</dbReference>
<dbReference type="Pfam" id="PF13411">
    <property type="entry name" value="MerR_1"/>
    <property type="match status" value="1"/>
</dbReference>
<dbReference type="SMART" id="SM00422">
    <property type="entry name" value="HTH_MERR"/>
    <property type="match status" value="1"/>
</dbReference>
<proteinExistence type="predicted"/>
<protein>
    <submittedName>
        <fullName evidence="4">MerR family transcriptional regulator</fullName>
    </submittedName>
</protein>
<dbReference type="Gene3D" id="3.20.80.10">
    <property type="entry name" value="Regulatory factor, effector binding domain"/>
    <property type="match status" value="1"/>
</dbReference>
<dbReference type="InterPro" id="IPR011256">
    <property type="entry name" value="Reg_factor_effector_dom_sf"/>
</dbReference>
<feature type="region of interest" description="Disordered" evidence="2">
    <location>
        <begin position="1"/>
        <end position="26"/>
    </location>
</feature>
<evidence type="ECO:0000256" key="1">
    <source>
        <dbReference type="ARBA" id="ARBA00023125"/>
    </source>
</evidence>
<name>A0A516R8V6_STRST</name>
<dbReference type="InterPro" id="IPR000551">
    <property type="entry name" value="MerR-type_HTH_dom"/>
</dbReference>
<gene>
    <name evidence="4" type="ORF">FH965_17195</name>
</gene>
<dbReference type="CDD" id="cd01107">
    <property type="entry name" value="HTH_BmrR"/>
    <property type="match status" value="1"/>
</dbReference>
<evidence type="ECO:0000256" key="2">
    <source>
        <dbReference type="SAM" id="MobiDB-lite"/>
    </source>
</evidence>
<dbReference type="PROSITE" id="PS00552">
    <property type="entry name" value="HTH_MERR_1"/>
    <property type="match status" value="1"/>
</dbReference>
<feature type="compositionally biased region" description="Acidic residues" evidence="2">
    <location>
        <begin position="1"/>
        <end position="14"/>
    </location>
</feature>
<dbReference type="InterPro" id="IPR047057">
    <property type="entry name" value="MerR_fam"/>
</dbReference>
<evidence type="ECO:0000313" key="4">
    <source>
        <dbReference type="EMBL" id="QDQ12100.1"/>
    </source>
</evidence>
<dbReference type="GO" id="GO:0003677">
    <property type="term" value="F:DNA binding"/>
    <property type="evidence" value="ECO:0007669"/>
    <property type="project" value="UniProtKB-KW"/>
</dbReference>
<dbReference type="AlphaFoldDB" id="A0A516R8V6"/>
<dbReference type="SUPFAM" id="SSF46955">
    <property type="entry name" value="Putative DNA-binding domain"/>
    <property type="match status" value="1"/>
</dbReference>
<evidence type="ECO:0000259" key="3">
    <source>
        <dbReference type="PROSITE" id="PS50937"/>
    </source>
</evidence>
<dbReference type="PROSITE" id="PS50937">
    <property type="entry name" value="HTH_MERR_2"/>
    <property type="match status" value="1"/>
</dbReference>